<dbReference type="EMBL" id="SRLO01003301">
    <property type="protein sequence ID" value="TNN31609.1"/>
    <property type="molecule type" value="Genomic_DNA"/>
</dbReference>
<feature type="compositionally biased region" description="Basic residues" evidence="1">
    <location>
        <begin position="1"/>
        <end position="12"/>
    </location>
</feature>
<gene>
    <name evidence="2" type="ORF">EYF80_058232</name>
</gene>
<feature type="compositionally biased region" description="Polar residues" evidence="1">
    <location>
        <begin position="19"/>
        <end position="28"/>
    </location>
</feature>
<dbReference type="Proteomes" id="UP000314294">
    <property type="component" value="Unassembled WGS sequence"/>
</dbReference>
<reference evidence="2 3" key="1">
    <citation type="submission" date="2019-03" db="EMBL/GenBank/DDBJ databases">
        <title>First draft genome of Liparis tanakae, snailfish: a comprehensive survey of snailfish specific genes.</title>
        <authorList>
            <person name="Kim W."/>
            <person name="Song I."/>
            <person name="Jeong J.-H."/>
            <person name="Kim D."/>
            <person name="Kim S."/>
            <person name="Ryu S."/>
            <person name="Song J.Y."/>
            <person name="Lee S.K."/>
        </authorList>
    </citation>
    <scope>NUCLEOTIDE SEQUENCE [LARGE SCALE GENOMIC DNA]</scope>
    <source>
        <tissue evidence="2">Muscle</tissue>
    </source>
</reference>
<keyword evidence="3" id="KW-1185">Reference proteome</keyword>
<evidence type="ECO:0000256" key="1">
    <source>
        <dbReference type="SAM" id="MobiDB-lite"/>
    </source>
</evidence>
<evidence type="ECO:0000313" key="2">
    <source>
        <dbReference type="EMBL" id="TNN31609.1"/>
    </source>
</evidence>
<sequence>MLLRRAAPRRRRPFADPTLSLTRASKKS</sequence>
<comment type="caution">
    <text evidence="2">The sequence shown here is derived from an EMBL/GenBank/DDBJ whole genome shotgun (WGS) entry which is preliminary data.</text>
</comment>
<proteinExistence type="predicted"/>
<evidence type="ECO:0000313" key="3">
    <source>
        <dbReference type="Proteomes" id="UP000314294"/>
    </source>
</evidence>
<protein>
    <submittedName>
        <fullName evidence="2">Uncharacterized protein</fullName>
    </submittedName>
</protein>
<accession>A0A4Z2ES24</accession>
<organism evidence="2 3">
    <name type="scientific">Liparis tanakae</name>
    <name type="common">Tanaka's snailfish</name>
    <dbReference type="NCBI Taxonomy" id="230148"/>
    <lineage>
        <taxon>Eukaryota</taxon>
        <taxon>Metazoa</taxon>
        <taxon>Chordata</taxon>
        <taxon>Craniata</taxon>
        <taxon>Vertebrata</taxon>
        <taxon>Euteleostomi</taxon>
        <taxon>Actinopterygii</taxon>
        <taxon>Neopterygii</taxon>
        <taxon>Teleostei</taxon>
        <taxon>Neoteleostei</taxon>
        <taxon>Acanthomorphata</taxon>
        <taxon>Eupercaria</taxon>
        <taxon>Perciformes</taxon>
        <taxon>Cottioidei</taxon>
        <taxon>Cottales</taxon>
        <taxon>Liparidae</taxon>
        <taxon>Liparis</taxon>
    </lineage>
</organism>
<name>A0A4Z2ES24_9TELE</name>
<dbReference type="AlphaFoldDB" id="A0A4Z2ES24"/>
<feature type="region of interest" description="Disordered" evidence="1">
    <location>
        <begin position="1"/>
        <end position="28"/>
    </location>
</feature>